<dbReference type="PIRSF" id="PIRSF037442">
    <property type="entry name" value="UCP037442_abhydr"/>
    <property type="match status" value="1"/>
</dbReference>
<dbReference type="InterPro" id="IPR029058">
    <property type="entry name" value="AB_hydrolase_fold"/>
</dbReference>
<evidence type="ECO:0000256" key="1">
    <source>
        <dbReference type="ARBA" id="ARBA00008645"/>
    </source>
</evidence>
<gene>
    <name evidence="4" type="ORF">CDOO_04380</name>
</gene>
<dbReference type="PANTHER" id="PTHR22946:SF9">
    <property type="entry name" value="POLYKETIDE TRANSFERASE AF380"/>
    <property type="match status" value="1"/>
</dbReference>
<dbReference type="eggNOG" id="COG4757">
    <property type="taxonomic scope" value="Bacteria"/>
</dbReference>
<proteinExistence type="inferred from homology"/>
<reference evidence="4 5" key="1">
    <citation type="submission" date="2013-09" db="EMBL/GenBank/DDBJ databases">
        <title>Complete genome sequence of Corynebacterium doosanense CAU 212(T) (=DSM 45436(T)), isolated from activated sludge.</title>
        <authorList>
            <person name="Schaffert L."/>
            <person name="Albersmeier A."/>
            <person name="Kalinowski J."/>
            <person name="Ruckert C."/>
        </authorList>
    </citation>
    <scope>NUCLEOTIDE SEQUENCE [LARGE SCALE GENOMIC DNA]</scope>
    <source>
        <strain evidence="4 5">CAU 212</strain>
    </source>
</reference>
<sequence length="291" mass="32237">MHSDITFPTSDGRHLGGQLYRPAELIEEKPAVIIHPATGVHMGLYAKFAEYLAEQGMPALIYDFRGTGKSAQPEDLSDKSLLMSDWMLLDVSAANRYMRKEFPGRRLVVVGHSVGAHGSFMAFQDEPVDAIAAIASHAGVTQLIPERKERARIWTVFNIITPLTARVLGHVPVAKIGIGRDIPVGVMTQWSRWTRKPGYFFDDKDFPGQGSTPQERFAAVTGPVHSVIFTDDLWATREASNVLADRLVNADVERWDITPESIGVKSIGHMGFFRSANKALWPAVAEWVQQS</sequence>
<accession>A0A097IEL0</accession>
<dbReference type="HOGENOM" id="CLU_058232_0_1_11"/>
<dbReference type="OrthoDB" id="63034at2"/>
<dbReference type="STRING" id="558173.CDOO_04380"/>
<evidence type="ECO:0000256" key="2">
    <source>
        <dbReference type="ARBA" id="ARBA00022801"/>
    </source>
</evidence>
<dbReference type="InterPro" id="IPR017208">
    <property type="entry name" value="UCP037442_abhydr"/>
</dbReference>
<keyword evidence="5" id="KW-1185">Reference proteome</keyword>
<evidence type="ECO:0000313" key="4">
    <source>
        <dbReference type="EMBL" id="AIT60568.1"/>
    </source>
</evidence>
<dbReference type="KEGG" id="cdo:CDOO_04380"/>
<dbReference type="SUPFAM" id="SSF53474">
    <property type="entry name" value="alpha/beta-Hydrolases"/>
    <property type="match status" value="1"/>
</dbReference>
<dbReference type="Proteomes" id="UP000029914">
    <property type="component" value="Chromosome"/>
</dbReference>
<evidence type="ECO:0000259" key="3">
    <source>
        <dbReference type="Pfam" id="PF12146"/>
    </source>
</evidence>
<name>A0A097IEL0_9CORY</name>
<dbReference type="GO" id="GO:0052689">
    <property type="term" value="F:carboxylic ester hydrolase activity"/>
    <property type="evidence" value="ECO:0007669"/>
    <property type="project" value="UniProtKB-ARBA"/>
</dbReference>
<protein>
    <submittedName>
        <fullName evidence="4">Alpha/beta hydrolase</fullName>
    </submittedName>
</protein>
<organism evidence="4 5">
    <name type="scientific">Corynebacterium doosanense CAU 212 = DSM 45436</name>
    <dbReference type="NCBI Taxonomy" id="558173"/>
    <lineage>
        <taxon>Bacteria</taxon>
        <taxon>Bacillati</taxon>
        <taxon>Actinomycetota</taxon>
        <taxon>Actinomycetes</taxon>
        <taxon>Mycobacteriales</taxon>
        <taxon>Corynebacteriaceae</taxon>
        <taxon>Corynebacterium</taxon>
    </lineage>
</organism>
<dbReference type="RefSeq" id="WP_018021918.1">
    <property type="nucleotide sequence ID" value="NZ_AQUX01000004.1"/>
</dbReference>
<dbReference type="PANTHER" id="PTHR22946">
    <property type="entry name" value="DIENELACTONE HYDROLASE DOMAIN-CONTAINING PROTEIN-RELATED"/>
    <property type="match status" value="1"/>
</dbReference>
<dbReference type="EMBL" id="CP006764">
    <property type="protein sequence ID" value="AIT60568.1"/>
    <property type="molecule type" value="Genomic_DNA"/>
</dbReference>
<comment type="similarity">
    <text evidence="1">Belongs to the AB hydrolase superfamily.</text>
</comment>
<evidence type="ECO:0000313" key="5">
    <source>
        <dbReference type="Proteomes" id="UP000029914"/>
    </source>
</evidence>
<feature type="domain" description="Serine aminopeptidase S33" evidence="3">
    <location>
        <begin position="29"/>
        <end position="138"/>
    </location>
</feature>
<dbReference type="InterPro" id="IPR022742">
    <property type="entry name" value="Hydrolase_4"/>
</dbReference>
<dbReference type="Pfam" id="PF12146">
    <property type="entry name" value="Hydrolase_4"/>
    <property type="match status" value="1"/>
</dbReference>
<dbReference type="InterPro" id="IPR050261">
    <property type="entry name" value="FrsA_esterase"/>
</dbReference>
<dbReference type="AlphaFoldDB" id="A0A097IEL0"/>
<dbReference type="Gene3D" id="3.40.50.1820">
    <property type="entry name" value="alpha/beta hydrolase"/>
    <property type="match status" value="1"/>
</dbReference>
<keyword evidence="2 4" id="KW-0378">Hydrolase</keyword>